<dbReference type="STRING" id="2025994.A0A2T3A9K4"/>
<protein>
    <submittedName>
        <fullName evidence="10">TLC domain-domain-containing protein</fullName>
    </submittedName>
</protein>
<evidence type="ECO:0000256" key="5">
    <source>
        <dbReference type="ARBA" id="ARBA00023136"/>
    </source>
</evidence>
<evidence type="ECO:0000256" key="6">
    <source>
        <dbReference type="PROSITE-ProRule" id="PRU00205"/>
    </source>
</evidence>
<evidence type="ECO:0000259" key="9">
    <source>
        <dbReference type="PROSITE" id="PS50922"/>
    </source>
</evidence>
<evidence type="ECO:0000313" key="10">
    <source>
        <dbReference type="EMBL" id="PSR87256.1"/>
    </source>
</evidence>
<evidence type="ECO:0000256" key="7">
    <source>
        <dbReference type="SAM" id="MobiDB-lite"/>
    </source>
</evidence>
<dbReference type="PROSITE" id="PS50922">
    <property type="entry name" value="TLC"/>
    <property type="match status" value="1"/>
</dbReference>
<keyword evidence="3 6" id="KW-0812">Transmembrane</keyword>
<feature type="region of interest" description="Disordered" evidence="7">
    <location>
        <begin position="449"/>
        <end position="486"/>
    </location>
</feature>
<feature type="domain" description="TLC" evidence="9">
    <location>
        <begin position="163"/>
        <end position="403"/>
    </location>
</feature>
<dbReference type="InterPro" id="IPR016439">
    <property type="entry name" value="Lag1/Lac1-like"/>
</dbReference>
<feature type="region of interest" description="Disordered" evidence="7">
    <location>
        <begin position="1"/>
        <end position="48"/>
    </location>
</feature>
<comment type="similarity">
    <text evidence="2">Belongs to the sphingosine N-acyltransferase family.</text>
</comment>
<comment type="subcellular location">
    <subcellularLocation>
        <location evidence="1">Membrane</location>
        <topology evidence="1">Multi-pass membrane protein</topology>
    </subcellularLocation>
</comment>
<dbReference type="PANTHER" id="PTHR12560:SF0">
    <property type="entry name" value="LD18904P"/>
    <property type="match status" value="1"/>
</dbReference>
<dbReference type="Proteomes" id="UP000241462">
    <property type="component" value="Unassembled WGS sequence"/>
</dbReference>
<evidence type="ECO:0000256" key="2">
    <source>
        <dbReference type="ARBA" id="ARBA00009808"/>
    </source>
</evidence>
<reference evidence="10 11" key="1">
    <citation type="journal article" date="2018" name="Mycol. Prog.">
        <title>Coniella lustricola, a new species from submerged detritus.</title>
        <authorList>
            <person name="Raudabaugh D.B."/>
            <person name="Iturriaga T."/>
            <person name="Carver A."/>
            <person name="Mondo S."/>
            <person name="Pangilinan J."/>
            <person name="Lipzen A."/>
            <person name="He G."/>
            <person name="Amirebrahimi M."/>
            <person name="Grigoriev I.V."/>
            <person name="Miller A.N."/>
        </authorList>
    </citation>
    <scope>NUCLEOTIDE SEQUENCE [LARGE SCALE GENOMIC DNA]</scope>
    <source>
        <strain evidence="10 11">B22-T-1</strain>
    </source>
</reference>
<accession>A0A2T3A9K4</accession>
<dbReference type="OrthoDB" id="537032at2759"/>
<dbReference type="InParanoid" id="A0A2T3A9K4"/>
<feature type="transmembrane region" description="Helical" evidence="8">
    <location>
        <begin position="81"/>
        <end position="98"/>
    </location>
</feature>
<feature type="compositionally biased region" description="Low complexity" evidence="7">
    <location>
        <begin position="14"/>
        <end position="32"/>
    </location>
</feature>
<feature type="compositionally biased region" description="Basic and acidic residues" evidence="7">
    <location>
        <begin position="469"/>
        <end position="486"/>
    </location>
</feature>
<dbReference type="GO" id="GO:0046513">
    <property type="term" value="P:ceramide biosynthetic process"/>
    <property type="evidence" value="ECO:0007669"/>
    <property type="project" value="InterPro"/>
</dbReference>
<dbReference type="EMBL" id="KZ678431">
    <property type="protein sequence ID" value="PSR87256.1"/>
    <property type="molecule type" value="Genomic_DNA"/>
</dbReference>
<keyword evidence="5 6" id="KW-0472">Membrane</keyword>
<feature type="transmembrane region" description="Helical" evidence="8">
    <location>
        <begin position="210"/>
        <end position="230"/>
    </location>
</feature>
<sequence>MSTPNSLPQQDHLGAPSPSGSGSDPRRVPSSGRRSHSHKPESMNGPLYMQSRNSTILVRRIKRKGDSPSKQLARWFVENQIGFSFNLLALLFCAHYLLPRSQAYTSKFFTLQYYNEKSQQYGLGFDDSYYVFFVVVLFTGLRAAAMEYLLAPFANYLGLRKKKEVTRFSEQAWLVIYCVVVWSLGFYLHYTSPAWLNLRNLWSTWPNRELSGLFKFYVLTQLGFWFQQVFVINIEERRKDHWQMLSHHFITIVLIVASYRYHFNLIGNAVFILFDMGDILLSGSKCLKYAGYTTACDVGFGLFMLSWFINRHVLFNVICWSIYKHPSEILTRGCFRGTQDALEGPFEQPPGYGPYFEPFVKSEGLVCWQPVITNTFLALLLALQVICLVWFTMIIKVAVRVLSGAGADDVRSDDEGEEEEEEEDEFVYEEALPFEEEVGVEELDLKSWERRSGVKRSSSAATGVSLPGHSDRKELLGRIGCEKQVD</sequence>
<proteinExistence type="inferred from homology"/>
<evidence type="ECO:0000256" key="4">
    <source>
        <dbReference type="ARBA" id="ARBA00022989"/>
    </source>
</evidence>
<dbReference type="SMART" id="SM00724">
    <property type="entry name" value="TLC"/>
    <property type="match status" value="1"/>
</dbReference>
<feature type="region of interest" description="Disordered" evidence="7">
    <location>
        <begin position="407"/>
        <end position="427"/>
    </location>
</feature>
<dbReference type="AlphaFoldDB" id="A0A2T3A9K4"/>
<name>A0A2T3A9K4_9PEZI</name>
<keyword evidence="4 8" id="KW-1133">Transmembrane helix</keyword>
<feature type="transmembrane region" description="Helical" evidence="8">
    <location>
        <begin position="371"/>
        <end position="391"/>
    </location>
</feature>
<dbReference type="GO" id="GO:0016020">
    <property type="term" value="C:membrane"/>
    <property type="evidence" value="ECO:0007669"/>
    <property type="project" value="UniProtKB-SubCell"/>
</dbReference>
<evidence type="ECO:0000313" key="11">
    <source>
        <dbReference type="Proteomes" id="UP000241462"/>
    </source>
</evidence>
<feature type="compositionally biased region" description="Acidic residues" evidence="7">
    <location>
        <begin position="411"/>
        <end position="427"/>
    </location>
</feature>
<dbReference type="Pfam" id="PF03798">
    <property type="entry name" value="TRAM_LAG1_CLN8"/>
    <property type="match status" value="1"/>
</dbReference>
<dbReference type="InterPro" id="IPR006634">
    <property type="entry name" value="TLC-dom"/>
</dbReference>
<dbReference type="GO" id="GO:0050291">
    <property type="term" value="F:sphingosine N-acyltransferase activity"/>
    <property type="evidence" value="ECO:0007669"/>
    <property type="project" value="InterPro"/>
</dbReference>
<evidence type="ECO:0000256" key="1">
    <source>
        <dbReference type="ARBA" id="ARBA00004141"/>
    </source>
</evidence>
<gene>
    <name evidence="10" type="ORF">BD289DRAFT_367400</name>
</gene>
<feature type="transmembrane region" description="Helical" evidence="8">
    <location>
        <begin position="172"/>
        <end position="190"/>
    </location>
</feature>
<dbReference type="PANTHER" id="PTHR12560">
    <property type="entry name" value="LONGEVITY ASSURANCE FACTOR 1 LAG1"/>
    <property type="match status" value="1"/>
</dbReference>
<feature type="transmembrane region" description="Helical" evidence="8">
    <location>
        <begin position="129"/>
        <end position="151"/>
    </location>
</feature>
<keyword evidence="11" id="KW-1185">Reference proteome</keyword>
<evidence type="ECO:0000256" key="3">
    <source>
        <dbReference type="ARBA" id="ARBA00022692"/>
    </source>
</evidence>
<evidence type="ECO:0000256" key="8">
    <source>
        <dbReference type="SAM" id="Phobius"/>
    </source>
</evidence>
<organism evidence="10 11">
    <name type="scientific">Coniella lustricola</name>
    <dbReference type="NCBI Taxonomy" id="2025994"/>
    <lineage>
        <taxon>Eukaryota</taxon>
        <taxon>Fungi</taxon>
        <taxon>Dikarya</taxon>
        <taxon>Ascomycota</taxon>
        <taxon>Pezizomycotina</taxon>
        <taxon>Sordariomycetes</taxon>
        <taxon>Sordariomycetidae</taxon>
        <taxon>Diaporthales</taxon>
        <taxon>Schizoparmaceae</taxon>
        <taxon>Coniella</taxon>
    </lineage>
</organism>
<feature type="transmembrane region" description="Helical" evidence="8">
    <location>
        <begin position="289"/>
        <end position="309"/>
    </location>
</feature>